<evidence type="ECO:0000313" key="3">
    <source>
        <dbReference type="Proteomes" id="UP000248014"/>
    </source>
</evidence>
<name>A0A2V3URX5_9SPHN</name>
<feature type="region of interest" description="Disordered" evidence="1">
    <location>
        <begin position="184"/>
        <end position="240"/>
    </location>
</feature>
<dbReference type="PROSITE" id="PS51257">
    <property type="entry name" value="PROKAR_LIPOPROTEIN"/>
    <property type="match status" value="1"/>
</dbReference>
<organism evidence="2 3">
    <name type="scientific">Blastomonas natatoria</name>
    <dbReference type="NCBI Taxonomy" id="34015"/>
    <lineage>
        <taxon>Bacteria</taxon>
        <taxon>Pseudomonadati</taxon>
        <taxon>Pseudomonadota</taxon>
        <taxon>Alphaproteobacteria</taxon>
        <taxon>Sphingomonadales</taxon>
        <taxon>Sphingomonadaceae</taxon>
        <taxon>Blastomonas</taxon>
    </lineage>
</organism>
<gene>
    <name evidence="2" type="ORF">C7451_1152</name>
</gene>
<comment type="caution">
    <text evidence="2">The sequence shown here is derived from an EMBL/GenBank/DDBJ whole genome shotgun (WGS) entry which is preliminary data.</text>
</comment>
<dbReference type="EMBL" id="QJJM01000015">
    <property type="protein sequence ID" value="PXW69733.1"/>
    <property type="molecule type" value="Genomic_DNA"/>
</dbReference>
<proteinExistence type="predicted"/>
<dbReference type="RefSeq" id="WP_110299999.1">
    <property type="nucleotide sequence ID" value="NZ_QJJM01000015.1"/>
</dbReference>
<dbReference type="OrthoDB" id="7408098at2"/>
<sequence>MNTKGALAIAAVTCGLSACTTLGTNVSGKFRCEAADGICAPSLVIDDSAIARIEETTSADLLNPAGPFRMDDGISAPVRGQSLGSEALVARSSPSYELSVVFPGYTDAAGTAHARIAVPVKAMLPGRGDALETIALRGAKPARAQGLLAAAESAPQFMAIAPGILDDGQPGSVGAETAMASNLPKTPAPIQQAPAQQAASQPANPIAEIEAKVSERLASQQRLPRREAASFPATPPATPE</sequence>
<evidence type="ECO:0000313" key="2">
    <source>
        <dbReference type="EMBL" id="PXW69733.1"/>
    </source>
</evidence>
<reference evidence="2 3" key="1">
    <citation type="submission" date="2018-05" db="EMBL/GenBank/DDBJ databases">
        <title>Genomic Encyclopedia of Type Strains, Phase IV (KMG-IV): sequencing the most valuable type-strain genomes for metagenomic binning, comparative biology and taxonomic classification.</title>
        <authorList>
            <person name="Goeker M."/>
        </authorList>
    </citation>
    <scope>NUCLEOTIDE SEQUENCE [LARGE SCALE GENOMIC DNA]</scope>
    <source>
        <strain evidence="2 3">DSM 3183</strain>
    </source>
</reference>
<accession>A0A2V3URX5</accession>
<evidence type="ECO:0000256" key="1">
    <source>
        <dbReference type="SAM" id="MobiDB-lite"/>
    </source>
</evidence>
<feature type="compositionally biased region" description="Low complexity" evidence="1">
    <location>
        <begin position="188"/>
        <end position="207"/>
    </location>
</feature>
<keyword evidence="3" id="KW-1185">Reference proteome</keyword>
<dbReference type="AlphaFoldDB" id="A0A2V3URX5"/>
<protein>
    <recommendedName>
        <fullName evidence="4">Conjugal transfer pilus assembly protein TraV</fullName>
    </recommendedName>
</protein>
<evidence type="ECO:0008006" key="4">
    <source>
        <dbReference type="Google" id="ProtNLM"/>
    </source>
</evidence>
<dbReference type="Proteomes" id="UP000248014">
    <property type="component" value="Unassembled WGS sequence"/>
</dbReference>